<feature type="domain" description="EamA" evidence="7">
    <location>
        <begin position="104"/>
        <end position="240"/>
    </location>
</feature>
<evidence type="ECO:0000256" key="2">
    <source>
        <dbReference type="ARBA" id="ARBA00022475"/>
    </source>
</evidence>
<dbReference type="Pfam" id="PF00892">
    <property type="entry name" value="EamA"/>
    <property type="match status" value="2"/>
</dbReference>
<feature type="transmembrane region" description="Helical" evidence="6">
    <location>
        <begin position="165"/>
        <end position="186"/>
    </location>
</feature>
<comment type="subcellular location">
    <subcellularLocation>
        <location evidence="1">Cell membrane</location>
        <topology evidence="1">Multi-pass membrane protein</topology>
    </subcellularLocation>
</comment>
<feature type="transmembrane region" description="Helical" evidence="6">
    <location>
        <begin position="103"/>
        <end position="123"/>
    </location>
</feature>
<sequence>MLFLLRSGFPKLTIKEHGLLLMTAVFEPGLYFIFETTGLQYTTASKASLIIATIPLTVILFSFLFLKERTRAGSIAGFALSFVGIGILVAGDPQFKLELKGSFLGDILIFGAVLSAAFYFIIVRNLGKTQAALGITFYQFFYGSLLYLPAFLIETRNFQWEGISTVSMGALIYLTFFATVGAYFCYNFALTRISASRTSVFINCIPVVTAIGAWALIGETLTIVQLCGGVLVLFSVIMTSFPFRKRPLKLEESPA</sequence>
<dbReference type="PANTHER" id="PTHR32322">
    <property type="entry name" value="INNER MEMBRANE TRANSPORTER"/>
    <property type="match status" value="1"/>
</dbReference>
<dbReference type="PANTHER" id="PTHR32322:SF18">
    <property type="entry name" value="S-ADENOSYLMETHIONINE_S-ADENOSYLHOMOCYSTEINE TRANSPORTER"/>
    <property type="match status" value="1"/>
</dbReference>
<organism evidence="8 9">
    <name type="scientific">Desulfonema limicola</name>
    <dbReference type="NCBI Taxonomy" id="45656"/>
    <lineage>
        <taxon>Bacteria</taxon>
        <taxon>Pseudomonadati</taxon>
        <taxon>Thermodesulfobacteriota</taxon>
        <taxon>Desulfobacteria</taxon>
        <taxon>Desulfobacterales</taxon>
        <taxon>Desulfococcaceae</taxon>
        <taxon>Desulfonema</taxon>
    </lineage>
</organism>
<name>A0A975B9N5_9BACT</name>
<dbReference type="KEGG" id="dli:dnl_37310"/>
<dbReference type="InterPro" id="IPR000620">
    <property type="entry name" value="EamA_dom"/>
</dbReference>
<evidence type="ECO:0000256" key="4">
    <source>
        <dbReference type="ARBA" id="ARBA00022989"/>
    </source>
</evidence>
<feature type="domain" description="EamA" evidence="7">
    <location>
        <begin position="2"/>
        <end position="89"/>
    </location>
</feature>
<dbReference type="Proteomes" id="UP000663720">
    <property type="component" value="Chromosome"/>
</dbReference>
<evidence type="ECO:0000256" key="6">
    <source>
        <dbReference type="SAM" id="Phobius"/>
    </source>
</evidence>
<proteinExistence type="predicted"/>
<keyword evidence="2" id="KW-1003">Cell membrane</keyword>
<evidence type="ECO:0000313" key="9">
    <source>
        <dbReference type="Proteomes" id="UP000663720"/>
    </source>
</evidence>
<accession>A0A975B9N5</accession>
<feature type="transmembrane region" description="Helical" evidence="6">
    <location>
        <begin position="223"/>
        <end position="243"/>
    </location>
</feature>
<dbReference type="EMBL" id="CP061799">
    <property type="protein sequence ID" value="QTA81397.1"/>
    <property type="molecule type" value="Genomic_DNA"/>
</dbReference>
<feature type="transmembrane region" description="Helical" evidence="6">
    <location>
        <begin position="46"/>
        <end position="66"/>
    </location>
</feature>
<keyword evidence="5 6" id="KW-0472">Membrane</keyword>
<evidence type="ECO:0000313" key="8">
    <source>
        <dbReference type="EMBL" id="QTA81397.1"/>
    </source>
</evidence>
<feature type="transmembrane region" description="Helical" evidence="6">
    <location>
        <begin position="73"/>
        <end position="91"/>
    </location>
</feature>
<reference evidence="8" key="1">
    <citation type="journal article" date="2021" name="Microb. Physiol.">
        <title>Proteogenomic Insights into the Physiology of Marine, Sulfate-Reducing, Filamentous Desulfonema limicola and Desulfonema magnum.</title>
        <authorList>
            <person name="Schnaars V."/>
            <person name="Wohlbrand L."/>
            <person name="Scheve S."/>
            <person name="Hinrichs C."/>
            <person name="Reinhardt R."/>
            <person name="Rabus R."/>
        </authorList>
    </citation>
    <scope>NUCLEOTIDE SEQUENCE</scope>
    <source>
        <strain evidence="8">5ac10</strain>
    </source>
</reference>
<gene>
    <name evidence="8" type="ORF">dnl_37310</name>
</gene>
<feature type="transmembrane region" description="Helical" evidence="6">
    <location>
        <begin position="12"/>
        <end position="34"/>
    </location>
</feature>
<evidence type="ECO:0000256" key="3">
    <source>
        <dbReference type="ARBA" id="ARBA00022692"/>
    </source>
</evidence>
<feature type="transmembrane region" description="Helical" evidence="6">
    <location>
        <begin position="198"/>
        <end position="217"/>
    </location>
</feature>
<dbReference type="SUPFAM" id="SSF103481">
    <property type="entry name" value="Multidrug resistance efflux transporter EmrE"/>
    <property type="match status" value="2"/>
</dbReference>
<evidence type="ECO:0000256" key="5">
    <source>
        <dbReference type="ARBA" id="ARBA00023136"/>
    </source>
</evidence>
<keyword evidence="9" id="KW-1185">Reference proteome</keyword>
<dbReference type="AlphaFoldDB" id="A0A975B9N5"/>
<dbReference type="GO" id="GO:0005886">
    <property type="term" value="C:plasma membrane"/>
    <property type="evidence" value="ECO:0007669"/>
    <property type="project" value="UniProtKB-SubCell"/>
</dbReference>
<keyword evidence="3 6" id="KW-0812">Transmembrane</keyword>
<protein>
    <submittedName>
        <fullName evidence="8">EamA domain-containing protein</fullName>
    </submittedName>
</protein>
<keyword evidence="4 6" id="KW-1133">Transmembrane helix</keyword>
<dbReference type="InterPro" id="IPR037185">
    <property type="entry name" value="EmrE-like"/>
</dbReference>
<feature type="transmembrane region" description="Helical" evidence="6">
    <location>
        <begin position="135"/>
        <end position="153"/>
    </location>
</feature>
<evidence type="ECO:0000256" key="1">
    <source>
        <dbReference type="ARBA" id="ARBA00004651"/>
    </source>
</evidence>
<dbReference type="InterPro" id="IPR050638">
    <property type="entry name" value="AA-Vitamin_Transporters"/>
</dbReference>
<evidence type="ECO:0000259" key="7">
    <source>
        <dbReference type="Pfam" id="PF00892"/>
    </source>
</evidence>